<reference evidence="2 3" key="1">
    <citation type="submission" date="2016-10" db="EMBL/GenBank/DDBJ databases">
        <authorList>
            <person name="de Groot N.N."/>
        </authorList>
    </citation>
    <scope>NUCLEOTIDE SEQUENCE [LARGE SCALE GENOMIC DNA]</scope>
    <source>
        <strain evidence="2 3">SLAS-1</strain>
    </source>
</reference>
<dbReference type="PANTHER" id="PTHR36443:SF1">
    <property type="entry name" value="BSR5223 PROTEIN"/>
    <property type="match status" value="1"/>
</dbReference>
<accession>A0A1G9GZ27</accession>
<protein>
    <recommendedName>
        <fullName evidence="4">DUF2905 domain-containing protein</fullName>
    </recommendedName>
</protein>
<proteinExistence type="predicted"/>
<evidence type="ECO:0000313" key="3">
    <source>
        <dbReference type="Proteomes" id="UP000199476"/>
    </source>
</evidence>
<keyword evidence="1" id="KW-1133">Transmembrane helix</keyword>
<dbReference type="InterPro" id="IPR021320">
    <property type="entry name" value="DUF2905"/>
</dbReference>
<evidence type="ECO:0000256" key="1">
    <source>
        <dbReference type="SAM" id="Phobius"/>
    </source>
</evidence>
<dbReference type="EMBL" id="FNGO01000001">
    <property type="protein sequence ID" value="SDL05917.1"/>
    <property type="molecule type" value="Genomic_DNA"/>
</dbReference>
<dbReference type="Pfam" id="PF11146">
    <property type="entry name" value="DUF2905"/>
    <property type="match status" value="1"/>
</dbReference>
<keyword evidence="1" id="KW-0472">Membrane</keyword>
<sequence>MSDPSTFGRLLVFIGAAVMVMGFLLLILGTGPGFLGRLGRLPGDIRIEGDNYSIYIPITTMVLVSLILSLAMRVISRFF</sequence>
<feature type="transmembrane region" description="Helical" evidence="1">
    <location>
        <begin position="12"/>
        <end position="34"/>
    </location>
</feature>
<dbReference type="RefSeq" id="WP_089757517.1">
    <property type="nucleotide sequence ID" value="NZ_FNGO01000001.1"/>
</dbReference>
<feature type="transmembrane region" description="Helical" evidence="1">
    <location>
        <begin position="54"/>
        <end position="75"/>
    </location>
</feature>
<organism evidence="2 3">
    <name type="scientific">Halarsenatibacter silvermanii</name>
    <dbReference type="NCBI Taxonomy" id="321763"/>
    <lineage>
        <taxon>Bacteria</taxon>
        <taxon>Bacillati</taxon>
        <taxon>Bacillota</taxon>
        <taxon>Clostridia</taxon>
        <taxon>Halanaerobiales</taxon>
        <taxon>Halarsenatibacteraceae</taxon>
        <taxon>Halarsenatibacter</taxon>
    </lineage>
</organism>
<dbReference type="Proteomes" id="UP000199476">
    <property type="component" value="Unassembled WGS sequence"/>
</dbReference>
<dbReference type="PANTHER" id="PTHR36443">
    <property type="entry name" value="BSR5223 PROTEIN"/>
    <property type="match status" value="1"/>
</dbReference>
<evidence type="ECO:0008006" key="4">
    <source>
        <dbReference type="Google" id="ProtNLM"/>
    </source>
</evidence>
<dbReference type="OrthoDB" id="9811610at2"/>
<keyword evidence="1" id="KW-0812">Transmembrane</keyword>
<dbReference type="AlphaFoldDB" id="A0A1G9GZ27"/>
<name>A0A1G9GZ27_9FIRM</name>
<evidence type="ECO:0000313" key="2">
    <source>
        <dbReference type="EMBL" id="SDL05917.1"/>
    </source>
</evidence>
<gene>
    <name evidence="2" type="ORF">SAMN04488692_10152</name>
</gene>
<keyword evidence="3" id="KW-1185">Reference proteome</keyword>
<dbReference type="STRING" id="321763.SAMN04488692_10152"/>